<proteinExistence type="predicted"/>
<evidence type="ECO:0000256" key="1">
    <source>
        <dbReference type="SAM" id="Phobius"/>
    </source>
</evidence>
<dbReference type="EMBL" id="CP049933">
    <property type="protein sequence ID" value="QIM17984.1"/>
    <property type="molecule type" value="Genomic_DNA"/>
</dbReference>
<keyword evidence="3" id="KW-1185">Reference proteome</keyword>
<dbReference type="InterPro" id="IPR049790">
    <property type="entry name" value="Rv3655c/TadE"/>
</dbReference>
<organism evidence="2 3">
    <name type="scientific">Leucobacter coleopterorum</name>
    <dbReference type="NCBI Taxonomy" id="2714933"/>
    <lineage>
        <taxon>Bacteria</taxon>
        <taxon>Bacillati</taxon>
        <taxon>Actinomycetota</taxon>
        <taxon>Actinomycetes</taxon>
        <taxon>Micrococcales</taxon>
        <taxon>Microbacteriaceae</taxon>
        <taxon>Leucobacter</taxon>
    </lineage>
</organism>
<reference evidence="2 3" key="1">
    <citation type="submission" date="2020-03" db="EMBL/GenBank/DDBJ databases">
        <title>Leucobacter sp. nov., isolated from beetles.</title>
        <authorList>
            <person name="Hyun D.-W."/>
            <person name="Bae J.-W."/>
        </authorList>
    </citation>
    <scope>NUCLEOTIDE SEQUENCE [LARGE SCALE GENOMIC DNA]</scope>
    <source>
        <strain evidence="2 3">HDW9A</strain>
    </source>
</reference>
<protein>
    <submittedName>
        <fullName evidence="2">Pilus assembly protein</fullName>
    </submittedName>
</protein>
<name>A0ABX6JYR1_9MICO</name>
<keyword evidence="1" id="KW-0472">Membrane</keyword>
<evidence type="ECO:0000313" key="2">
    <source>
        <dbReference type="EMBL" id="QIM17984.1"/>
    </source>
</evidence>
<keyword evidence="1" id="KW-1133">Transmembrane helix</keyword>
<keyword evidence="1" id="KW-0812">Transmembrane</keyword>
<evidence type="ECO:0000313" key="3">
    <source>
        <dbReference type="Proteomes" id="UP000503441"/>
    </source>
</evidence>
<dbReference type="Proteomes" id="UP000503441">
    <property type="component" value="Chromosome"/>
</dbReference>
<feature type="transmembrane region" description="Helical" evidence="1">
    <location>
        <begin position="29"/>
        <end position="50"/>
    </location>
</feature>
<gene>
    <name evidence="2" type="ORF">G7066_03555</name>
</gene>
<dbReference type="NCBIfam" id="NF041390">
    <property type="entry name" value="TadE_Rv3655c"/>
    <property type="match status" value="1"/>
</dbReference>
<sequence length="124" mass="12915">MRWAQVAEHNRRGQSTLCADEQGTVTAEFALVLPAVVIVLGLVIGGILLATHRITLVSLAGEISRAEARGDSNAAAAVLARVGNETTIRRSTEGALYCVALRSRPASGLLSQVFITAKSCAAVS</sequence>
<accession>A0ABX6JYR1</accession>